<evidence type="ECO:0000313" key="2">
    <source>
        <dbReference type="EMBL" id="MPN57332.1"/>
    </source>
</evidence>
<dbReference type="AlphaFoldDB" id="A0A645J2J1"/>
<reference evidence="2" key="1">
    <citation type="submission" date="2019-08" db="EMBL/GenBank/DDBJ databases">
        <authorList>
            <person name="Kucharzyk K."/>
            <person name="Murdoch R.W."/>
            <person name="Higgins S."/>
            <person name="Loffler F."/>
        </authorList>
    </citation>
    <scope>NUCLEOTIDE SEQUENCE</scope>
</reference>
<comment type="caution">
    <text evidence="2">The sequence shown here is derived from an EMBL/GenBank/DDBJ whole genome shotgun (WGS) entry which is preliminary data.</text>
</comment>
<dbReference type="EMBL" id="VSSQ01128752">
    <property type="protein sequence ID" value="MPN57332.1"/>
    <property type="molecule type" value="Genomic_DNA"/>
</dbReference>
<accession>A0A645J2J1</accession>
<proteinExistence type="predicted"/>
<dbReference type="InterPro" id="IPR005337">
    <property type="entry name" value="RapZ-like"/>
</dbReference>
<gene>
    <name evidence="2" type="ORF">SDC9_205026</name>
</gene>
<evidence type="ECO:0000259" key="1">
    <source>
        <dbReference type="Pfam" id="PF22740"/>
    </source>
</evidence>
<feature type="domain" description="RapZ C-terminal" evidence="1">
    <location>
        <begin position="1"/>
        <end position="55"/>
    </location>
</feature>
<sequence length="57" mass="6632">MIDYSLPLYVREGKSSLVIAFGCTGGKHRSVSFAERMYKRLKESHDSVLVLHRDYQR</sequence>
<dbReference type="Pfam" id="PF22740">
    <property type="entry name" value="PapZ_C"/>
    <property type="match status" value="1"/>
</dbReference>
<dbReference type="PANTHER" id="PTHR30448:SF0">
    <property type="entry name" value="RNASE ADAPTER PROTEIN RAPZ"/>
    <property type="match status" value="1"/>
</dbReference>
<dbReference type="PANTHER" id="PTHR30448">
    <property type="entry name" value="RNASE ADAPTER PROTEIN RAPZ"/>
    <property type="match status" value="1"/>
</dbReference>
<dbReference type="GO" id="GO:0005524">
    <property type="term" value="F:ATP binding"/>
    <property type="evidence" value="ECO:0007669"/>
    <property type="project" value="InterPro"/>
</dbReference>
<name>A0A645J2J1_9ZZZZ</name>
<protein>
    <submittedName>
        <fullName evidence="2">Nucleotide-binding protein</fullName>
    </submittedName>
</protein>
<dbReference type="InterPro" id="IPR053931">
    <property type="entry name" value="RapZ_C"/>
</dbReference>
<organism evidence="2">
    <name type="scientific">bioreactor metagenome</name>
    <dbReference type="NCBI Taxonomy" id="1076179"/>
    <lineage>
        <taxon>unclassified sequences</taxon>
        <taxon>metagenomes</taxon>
        <taxon>ecological metagenomes</taxon>
    </lineage>
</organism>